<evidence type="ECO:0000256" key="1">
    <source>
        <dbReference type="SAM" id="Phobius"/>
    </source>
</evidence>
<dbReference type="Pfam" id="PF11167">
    <property type="entry name" value="DUF2953"/>
    <property type="match status" value="1"/>
</dbReference>
<name>A0A378Y1D4_PAEPO</name>
<feature type="transmembrane region" description="Helical" evidence="1">
    <location>
        <begin position="6"/>
        <end position="24"/>
    </location>
</feature>
<organism evidence="2 3">
    <name type="scientific">Paenibacillus polymyxa</name>
    <name type="common">Bacillus polymyxa</name>
    <dbReference type="NCBI Taxonomy" id="1406"/>
    <lineage>
        <taxon>Bacteria</taxon>
        <taxon>Bacillati</taxon>
        <taxon>Bacillota</taxon>
        <taxon>Bacilli</taxon>
        <taxon>Bacillales</taxon>
        <taxon>Paenibacillaceae</taxon>
        <taxon>Paenibacillus</taxon>
    </lineage>
</organism>
<reference evidence="2 3" key="1">
    <citation type="submission" date="2018-06" db="EMBL/GenBank/DDBJ databases">
        <authorList>
            <consortium name="Pathogen Informatics"/>
            <person name="Doyle S."/>
        </authorList>
    </citation>
    <scope>NUCLEOTIDE SEQUENCE [LARGE SCALE GENOMIC DNA]</scope>
    <source>
        <strain evidence="2 3">NCTC10343</strain>
    </source>
</reference>
<dbReference type="InterPro" id="IPR021338">
    <property type="entry name" value="DUF2953"/>
</dbReference>
<dbReference type="EMBL" id="UGSC01000001">
    <property type="protein sequence ID" value="SUA70573.1"/>
    <property type="molecule type" value="Genomic_DNA"/>
</dbReference>
<keyword evidence="1" id="KW-0812">Transmembrane</keyword>
<proteinExistence type="predicted"/>
<sequence>MWKWISIAIIIVIFIVLAILLSRIRLKLEIAKHDNDDRAHLEIRFLYGLIKMDYDIPAILITGLKKGLLYRLDRNKNIHKTDASVDSGNIDTEKIKQFIHDIRILLKGTQSLQRWLRHTLAHVTVSKMEWSTNISLADAAYTATSTGMLWGLKTSLIGFASSIVRMECTPKVFVVPYWVDRLRFTTILNCEAKISFGYLIFSMLRLAFRIWRVPGGIEAWKRVISKAPENHQANSKE</sequence>
<evidence type="ECO:0000313" key="3">
    <source>
        <dbReference type="Proteomes" id="UP000254400"/>
    </source>
</evidence>
<dbReference type="GeneID" id="93346792"/>
<dbReference type="RefSeq" id="WP_016822239.1">
    <property type="nucleotide sequence ID" value="NZ_CP036496.1"/>
</dbReference>
<dbReference type="Proteomes" id="UP000254400">
    <property type="component" value="Unassembled WGS sequence"/>
</dbReference>
<keyword evidence="1" id="KW-1133">Transmembrane helix</keyword>
<keyword evidence="1" id="KW-0472">Membrane</keyword>
<dbReference type="AlphaFoldDB" id="A0A378Y1D4"/>
<accession>A0A378Y1D4</accession>
<evidence type="ECO:0000313" key="2">
    <source>
        <dbReference type="EMBL" id="SUA70573.1"/>
    </source>
</evidence>
<protein>
    <submittedName>
        <fullName evidence="2">YtfI protein</fullName>
    </submittedName>
</protein>
<gene>
    <name evidence="2" type="primary">ytfI</name>
    <name evidence="2" type="ORF">NCTC10343_03447</name>
</gene>